<dbReference type="PANTHER" id="PTHR21152:SF40">
    <property type="entry name" value="ALANINE--GLYOXYLATE AMINOTRANSFERASE"/>
    <property type="match status" value="1"/>
</dbReference>
<evidence type="ECO:0000256" key="3">
    <source>
        <dbReference type="ARBA" id="ARBA00022898"/>
    </source>
</evidence>
<dbReference type="PANTHER" id="PTHR21152">
    <property type="entry name" value="AMINOTRANSFERASE CLASS V"/>
    <property type="match status" value="1"/>
</dbReference>
<dbReference type="InterPro" id="IPR000192">
    <property type="entry name" value="Aminotrans_V_dom"/>
</dbReference>
<evidence type="ECO:0000256" key="1">
    <source>
        <dbReference type="ARBA" id="ARBA00001933"/>
    </source>
</evidence>
<evidence type="ECO:0000259" key="8">
    <source>
        <dbReference type="Pfam" id="PF00266"/>
    </source>
</evidence>
<dbReference type="GO" id="GO:0019265">
    <property type="term" value="P:glycine biosynthetic process, by transamination of glyoxylate"/>
    <property type="evidence" value="ECO:0007669"/>
    <property type="project" value="TreeGrafter"/>
</dbReference>
<dbReference type="InterPro" id="IPR015422">
    <property type="entry name" value="PyrdxlP-dep_Trfase_small"/>
</dbReference>
<evidence type="ECO:0000256" key="2">
    <source>
        <dbReference type="ARBA" id="ARBA00009236"/>
    </source>
</evidence>
<dbReference type="InterPro" id="IPR015421">
    <property type="entry name" value="PyrdxlP-dep_Trfase_major"/>
</dbReference>
<evidence type="ECO:0000313" key="9">
    <source>
        <dbReference type="EMBL" id="HGY09406.1"/>
    </source>
</evidence>
<sequence length="357" mass="37580">MKRPRLLTPGPVNLHPAAGAVLAGEPLHHRSPEASALLAQVRGALARLFFTEGEVVFVGGSGTAAMEAVVRGLFRPGERVWVPVAGKFAERWLEIARAAGLEPVISEHAWGSAVTPDAVPSGPLAGALLTHSETSTGVLHPVRELAAALRANHPEALLVVDAVTSFLLAPLELEGWGLDAAVSGSQKGTMAPPGLAFAALAPRALERLRPAGYYLDLARELAAESSGGTAFTPPIQLIEAVGAVLAAELPGGANDLRARWRAKARANERFYGLGVQAGLRPVPDAAAPRSPATAAFYLPAGRSYAELARAFLERGWRIAGGQGPLKGRIFRVSAMGYFEPDELERAYRDVSEVLDVK</sequence>
<dbReference type="EMBL" id="DRPZ01000139">
    <property type="protein sequence ID" value="HGY09406.1"/>
    <property type="molecule type" value="Genomic_DNA"/>
</dbReference>
<dbReference type="PROSITE" id="PS00595">
    <property type="entry name" value="AA_TRANSFER_CLASS_5"/>
    <property type="match status" value="1"/>
</dbReference>
<dbReference type="SUPFAM" id="SSF53383">
    <property type="entry name" value="PLP-dependent transferases"/>
    <property type="match status" value="1"/>
</dbReference>
<dbReference type="InterPro" id="IPR020578">
    <property type="entry name" value="Aminotrans_V_PyrdxlP_BS"/>
</dbReference>
<evidence type="ECO:0000256" key="4">
    <source>
        <dbReference type="PIRSR" id="PIRSR000524-1"/>
    </source>
</evidence>
<dbReference type="GO" id="GO:0008453">
    <property type="term" value="F:alanine-glyoxylate transaminase activity"/>
    <property type="evidence" value="ECO:0007669"/>
    <property type="project" value="TreeGrafter"/>
</dbReference>
<comment type="caution">
    <text evidence="9">The sequence shown here is derived from an EMBL/GenBank/DDBJ whole genome shotgun (WGS) entry which is preliminary data.</text>
</comment>
<comment type="cofactor">
    <cofactor evidence="1 5 7">
        <name>pyridoxal 5'-phosphate</name>
        <dbReference type="ChEBI" id="CHEBI:597326"/>
    </cofactor>
</comment>
<feature type="binding site" evidence="4">
    <location>
        <position position="331"/>
    </location>
    <ligand>
        <name>substrate</name>
    </ligand>
</feature>
<organism evidence="9">
    <name type="scientific">Oceanithermus profundus</name>
    <dbReference type="NCBI Taxonomy" id="187137"/>
    <lineage>
        <taxon>Bacteria</taxon>
        <taxon>Thermotogati</taxon>
        <taxon>Deinococcota</taxon>
        <taxon>Deinococci</taxon>
        <taxon>Thermales</taxon>
        <taxon>Thermaceae</taxon>
        <taxon>Oceanithermus</taxon>
    </lineage>
</organism>
<feature type="domain" description="Aminotransferase class V" evidence="8">
    <location>
        <begin position="26"/>
        <end position="213"/>
    </location>
</feature>
<dbReference type="Pfam" id="PF00266">
    <property type="entry name" value="Aminotran_5"/>
    <property type="match status" value="1"/>
</dbReference>
<dbReference type="GO" id="GO:0004760">
    <property type="term" value="F:L-serine-pyruvate transaminase activity"/>
    <property type="evidence" value="ECO:0007669"/>
    <property type="project" value="TreeGrafter"/>
</dbReference>
<comment type="similarity">
    <text evidence="2 6">Belongs to the class-V pyridoxal-phosphate-dependent aminotransferase family.</text>
</comment>
<dbReference type="AlphaFoldDB" id="A0A7C4VC26"/>
<gene>
    <name evidence="9" type="ORF">ENK37_05045</name>
</gene>
<evidence type="ECO:0000256" key="7">
    <source>
        <dbReference type="RuleBase" id="RU004504"/>
    </source>
</evidence>
<dbReference type="Gene3D" id="3.40.640.10">
    <property type="entry name" value="Type I PLP-dependent aspartate aminotransferase-like (Major domain)"/>
    <property type="match status" value="1"/>
</dbReference>
<proteinExistence type="inferred from homology"/>
<accession>A0A7C4VC26</accession>
<name>A0A7C4VC26_9DEIN</name>
<keyword evidence="9" id="KW-0808">Transferase</keyword>
<keyword evidence="3 5" id="KW-0663">Pyridoxal phosphate</keyword>
<reference evidence="9" key="1">
    <citation type="journal article" date="2020" name="mSystems">
        <title>Genome- and Community-Level Interaction Insights into Carbon Utilization and Element Cycling Functions of Hydrothermarchaeota in Hydrothermal Sediment.</title>
        <authorList>
            <person name="Zhou Z."/>
            <person name="Liu Y."/>
            <person name="Xu W."/>
            <person name="Pan J."/>
            <person name="Luo Z.H."/>
            <person name="Li M."/>
        </authorList>
    </citation>
    <scope>NUCLEOTIDE SEQUENCE [LARGE SCALE GENOMIC DNA]</scope>
    <source>
        <strain evidence="9">HyVt-570</strain>
    </source>
</reference>
<dbReference type="InterPro" id="IPR024169">
    <property type="entry name" value="SP_NH2Trfase/AEP_transaminase"/>
</dbReference>
<feature type="modified residue" description="N6-(pyridoxal phosphate)lysine" evidence="5">
    <location>
        <position position="187"/>
    </location>
</feature>
<dbReference type="Proteomes" id="UP000885759">
    <property type="component" value="Unassembled WGS sequence"/>
</dbReference>
<evidence type="ECO:0000256" key="6">
    <source>
        <dbReference type="RuleBase" id="RU004075"/>
    </source>
</evidence>
<dbReference type="PIRSF" id="PIRSF000524">
    <property type="entry name" value="SPT"/>
    <property type="match status" value="1"/>
</dbReference>
<protein>
    <submittedName>
        <fullName evidence="9">Alanine--glyoxylate aminotransferase family protein</fullName>
    </submittedName>
</protein>
<keyword evidence="9" id="KW-0032">Aminotransferase</keyword>
<dbReference type="Gene3D" id="3.90.1150.10">
    <property type="entry name" value="Aspartate Aminotransferase, domain 1"/>
    <property type="match status" value="1"/>
</dbReference>
<dbReference type="InterPro" id="IPR015424">
    <property type="entry name" value="PyrdxlP-dep_Trfase"/>
</dbReference>
<evidence type="ECO:0000256" key="5">
    <source>
        <dbReference type="PIRSR" id="PIRSR000524-50"/>
    </source>
</evidence>